<keyword evidence="2" id="KW-0808">Transferase</keyword>
<keyword evidence="3" id="KW-0949">S-adenosyl-L-methionine</keyword>
<dbReference type="SUPFAM" id="SSF82199">
    <property type="entry name" value="SET domain"/>
    <property type="match status" value="1"/>
</dbReference>
<dbReference type="Proteomes" id="UP000316621">
    <property type="component" value="Chromosome 3"/>
</dbReference>
<organism evidence="4 5">
    <name type="scientific">Papaver somniferum</name>
    <name type="common">Opium poppy</name>
    <dbReference type="NCBI Taxonomy" id="3469"/>
    <lineage>
        <taxon>Eukaryota</taxon>
        <taxon>Viridiplantae</taxon>
        <taxon>Streptophyta</taxon>
        <taxon>Embryophyta</taxon>
        <taxon>Tracheophyta</taxon>
        <taxon>Spermatophyta</taxon>
        <taxon>Magnoliopsida</taxon>
        <taxon>Ranunculales</taxon>
        <taxon>Papaveraceae</taxon>
        <taxon>Papaveroideae</taxon>
        <taxon>Papaver</taxon>
    </lineage>
</organism>
<dbReference type="Gramene" id="RZC53545">
    <property type="protein sequence ID" value="RZC53545"/>
    <property type="gene ID" value="C5167_012409"/>
</dbReference>
<protein>
    <submittedName>
        <fullName evidence="4">Uncharacterized protein</fullName>
    </submittedName>
</protein>
<dbReference type="FunFam" id="3.90.1410.10:FF:000011">
    <property type="entry name" value="Transcription factor, E2F and DP-related"/>
    <property type="match status" value="1"/>
</dbReference>
<gene>
    <name evidence="4" type="ORF">C5167_012409</name>
</gene>
<evidence type="ECO:0000313" key="4">
    <source>
        <dbReference type="EMBL" id="RZC53545.1"/>
    </source>
</evidence>
<dbReference type="PANTHER" id="PTHR13271">
    <property type="entry name" value="UNCHARACTERIZED PUTATIVE METHYLTRANSFERASE"/>
    <property type="match status" value="1"/>
</dbReference>
<dbReference type="Gene3D" id="3.90.1410.10">
    <property type="entry name" value="set domain protein methyltransferase, domain 1"/>
    <property type="match status" value="1"/>
</dbReference>
<dbReference type="CDD" id="cd10527">
    <property type="entry name" value="SET_LSMT"/>
    <property type="match status" value="1"/>
</dbReference>
<dbReference type="OrthoDB" id="341421at2759"/>
<dbReference type="InterPro" id="IPR046341">
    <property type="entry name" value="SET_dom_sf"/>
</dbReference>
<dbReference type="AlphaFoldDB" id="A0A4Y7J1L4"/>
<sequence>MEGFSDFSLVLTLPKDDGFFEKKKKLLQLRSYGPEIQILLSSSEDPLVALQVMVEVARIIHLDEPELYFGGVEAILPYYSPRNELESLNSVLKLIDTSLKDAAEKKIDVLLVLRNAVIEMIREFGDKSKEETVIVKCGCKGEDELVEWGRNHGVQTKLQIAYVEGAGRGAVAVTDLEVGECALEIPESIIISEDIVYDSDMYHILKEVDGISTETMLLLWSMKERYNSNSKFKLYFETLPEAFNTGLSFGVEALTSLDGTLLFEEIMQAKEHLRTQYDELCPALCSNHPDVFQEELYTWEKFLWACELWYSNSMKVIFNDGKLRTCLVPIAGLLNHSLCPHILNYGRVDSATNSLKFPLSRPCLKGEQCYLSYGKLSCAHLITFYGFLPKGDNTYDTIPLDIDGPEAEEDCSNSDWTTHMVRGTWLSSNHEIFYYGLPPPLLNKLRVALSGANLPTDAHKDVEIEREVLETLYSIFNPMLEGLGEAESADRINLRWDVKLALEYNELQRKIISSVLASCSSGLEML</sequence>
<evidence type="ECO:0000256" key="3">
    <source>
        <dbReference type="ARBA" id="ARBA00022691"/>
    </source>
</evidence>
<accession>A0A4Y7J1L4</accession>
<dbReference type="EMBL" id="CM010717">
    <property type="protein sequence ID" value="RZC53545.1"/>
    <property type="molecule type" value="Genomic_DNA"/>
</dbReference>
<evidence type="ECO:0000313" key="5">
    <source>
        <dbReference type="Proteomes" id="UP000316621"/>
    </source>
</evidence>
<evidence type="ECO:0000256" key="1">
    <source>
        <dbReference type="ARBA" id="ARBA00022603"/>
    </source>
</evidence>
<dbReference type="Gene3D" id="3.90.1420.10">
    <property type="entry name" value="Rubisco LSMT, substrate-binding domain"/>
    <property type="match status" value="1"/>
</dbReference>
<dbReference type="GO" id="GO:0016279">
    <property type="term" value="F:protein-lysine N-methyltransferase activity"/>
    <property type="evidence" value="ECO:0007669"/>
    <property type="project" value="TreeGrafter"/>
</dbReference>
<dbReference type="InterPro" id="IPR036464">
    <property type="entry name" value="Rubisco_LSMT_subst-bd_sf"/>
</dbReference>
<dbReference type="InterPro" id="IPR050600">
    <property type="entry name" value="SETD3_SETD6_MTase"/>
</dbReference>
<name>A0A4Y7J1L4_PAPSO</name>
<dbReference type="OMA" id="HSLCPHV"/>
<dbReference type="STRING" id="3469.A0A4Y7J1L4"/>
<dbReference type="GO" id="GO:0032259">
    <property type="term" value="P:methylation"/>
    <property type="evidence" value="ECO:0007669"/>
    <property type="project" value="UniProtKB-KW"/>
</dbReference>
<keyword evidence="1" id="KW-0489">Methyltransferase</keyword>
<evidence type="ECO:0000256" key="2">
    <source>
        <dbReference type="ARBA" id="ARBA00022679"/>
    </source>
</evidence>
<dbReference type="PANTHER" id="PTHR13271:SF103">
    <property type="entry name" value="N-METHYLTRANSFERASE DOMAIN AND SET DOMAIN CONTAINING PROTEIN-RELATED"/>
    <property type="match status" value="1"/>
</dbReference>
<reference evidence="4 5" key="1">
    <citation type="journal article" date="2018" name="Science">
        <title>The opium poppy genome and morphinan production.</title>
        <authorList>
            <person name="Guo L."/>
            <person name="Winzer T."/>
            <person name="Yang X."/>
            <person name="Li Y."/>
            <person name="Ning Z."/>
            <person name="He Z."/>
            <person name="Teodor R."/>
            <person name="Lu Y."/>
            <person name="Bowser T.A."/>
            <person name="Graham I.A."/>
            <person name="Ye K."/>
        </authorList>
    </citation>
    <scope>NUCLEOTIDE SEQUENCE [LARGE SCALE GENOMIC DNA]</scope>
    <source>
        <strain evidence="5">cv. HN1</strain>
        <tissue evidence="4">Leaves</tissue>
    </source>
</reference>
<proteinExistence type="predicted"/>
<keyword evidence="5" id="KW-1185">Reference proteome</keyword>